<gene>
    <name evidence="1" type="ORF">CAPTEDRAFT_133663</name>
</gene>
<keyword evidence="3" id="KW-1185">Reference proteome</keyword>
<dbReference type="EnsemblMetazoa" id="CapteT133663">
    <property type="protein sequence ID" value="CapteP133663"/>
    <property type="gene ID" value="CapteG133663"/>
</dbReference>
<dbReference type="PRINTS" id="PR01345">
    <property type="entry name" value="CERVTRCPTASE"/>
</dbReference>
<evidence type="ECO:0000313" key="2">
    <source>
        <dbReference type="EnsemblMetazoa" id="CapteP133663"/>
    </source>
</evidence>
<dbReference type="PANTHER" id="PTHR33332">
    <property type="entry name" value="REVERSE TRANSCRIPTASE DOMAIN-CONTAINING PROTEIN"/>
    <property type="match status" value="1"/>
</dbReference>
<organism evidence="1">
    <name type="scientific">Capitella teleta</name>
    <name type="common">Polychaete worm</name>
    <dbReference type="NCBI Taxonomy" id="283909"/>
    <lineage>
        <taxon>Eukaryota</taxon>
        <taxon>Metazoa</taxon>
        <taxon>Spiralia</taxon>
        <taxon>Lophotrochozoa</taxon>
        <taxon>Annelida</taxon>
        <taxon>Polychaeta</taxon>
        <taxon>Sedentaria</taxon>
        <taxon>Scolecida</taxon>
        <taxon>Capitellidae</taxon>
        <taxon>Capitella</taxon>
    </lineage>
</organism>
<dbReference type="STRING" id="283909.R7UA70"/>
<dbReference type="AlphaFoldDB" id="R7UA70"/>
<protein>
    <submittedName>
        <fullName evidence="1 2">Uncharacterized protein</fullName>
    </submittedName>
</protein>
<name>R7UA70_CAPTE</name>
<sequence>MIPKYSEVCTSLQIQIDLNTLHSWTNSWLLHFHPGKCKVMHIRLTETTPKLSLPNSTSTLDETNIEKDLGIVINNKLTFRQHFTDKINEGNKTLGIIRLSFSNLTPKYLKLLYAAMVRPPLEYCVAVWYPTLKRDKLKVSRKDPLSYPPN</sequence>
<accession>R7UA70</accession>
<dbReference type="Proteomes" id="UP000014760">
    <property type="component" value="Unassembled WGS sequence"/>
</dbReference>
<dbReference type="HOGENOM" id="CLU_000680_22_4_1"/>
<reference evidence="1 3" key="2">
    <citation type="journal article" date="2013" name="Nature">
        <title>Insights into bilaterian evolution from three spiralian genomes.</title>
        <authorList>
            <person name="Simakov O."/>
            <person name="Marletaz F."/>
            <person name="Cho S.J."/>
            <person name="Edsinger-Gonzales E."/>
            <person name="Havlak P."/>
            <person name="Hellsten U."/>
            <person name="Kuo D.H."/>
            <person name="Larsson T."/>
            <person name="Lv J."/>
            <person name="Arendt D."/>
            <person name="Savage R."/>
            <person name="Osoegawa K."/>
            <person name="de Jong P."/>
            <person name="Grimwood J."/>
            <person name="Chapman J.A."/>
            <person name="Shapiro H."/>
            <person name="Aerts A."/>
            <person name="Otillar R.P."/>
            <person name="Terry A.Y."/>
            <person name="Boore J.L."/>
            <person name="Grigoriev I.V."/>
            <person name="Lindberg D.R."/>
            <person name="Seaver E.C."/>
            <person name="Weisblat D.A."/>
            <person name="Putnam N.H."/>
            <person name="Rokhsar D.S."/>
        </authorList>
    </citation>
    <scope>NUCLEOTIDE SEQUENCE</scope>
    <source>
        <strain evidence="1 3">I ESC-2004</strain>
    </source>
</reference>
<reference evidence="2" key="3">
    <citation type="submission" date="2015-06" db="UniProtKB">
        <authorList>
            <consortium name="EnsemblMetazoa"/>
        </authorList>
    </citation>
    <scope>IDENTIFICATION</scope>
</reference>
<evidence type="ECO:0000313" key="1">
    <source>
        <dbReference type="EMBL" id="ELU02869.1"/>
    </source>
</evidence>
<dbReference type="OrthoDB" id="6144714at2759"/>
<dbReference type="OMA" id="QQCDVVA"/>
<proteinExistence type="predicted"/>
<reference evidence="3" key="1">
    <citation type="submission" date="2012-12" db="EMBL/GenBank/DDBJ databases">
        <authorList>
            <person name="Hellsten U."/>
            <person name="Grimwood J."/>
            <person name="Chapman J.A."/>
            <person name="Shapiro H."/>
            <person name="Aerts A."/>
            <person name="Otillar R.P."/>
            <person name="Terry A.Y."/>
            <person name="Boore J.L."/>
            <person name="Simakov O."/>
            <person name="Marletaz F."/>
            <person name="Cho S.-J."/>
            <person name="Edsinger-Gonzales E."/>
            <person name="Havlak P."/>
            <person name="Kuo D.-H."/>
            <person name="Larsson T."/>
            <person name="Lv J."/>
            <person name="Arendt D."/>
            <person name="Savage R."/>
            <person name="Osoegawa K."/>
            <person name="de Jong P."/>
            <person name="Lindberg D.R."/>
            <person name="Seaver E.C."/>
            <person name="Weisblat D.A."/>
            <person name="Putnam N.H."/>
            <person name="Grigoriev I.V."/>
            <person name="Rokhsar D.S."/>
        </authorList>
    </citation>
    <scope>NUCLEOTIDE SEQUENCE</scope>
    <source>
        <strain evidence="3">I ESC-2004</strain>
    </source>
</reference>
<evidence type="ECO:0000313" key="3">
    <source>
        <dbReference type="Proteomes" id="UP000014760"/>
    </source>
</evidence>
<dbReference type="EMBL" id="AMQN01008670">
    <property type="status" value="NOT_ANNOTATED_CDS"/>
    <property type="molecule type" value="Genomic_DNA"/>
</dbReference>
<dbReference type="EMBL" id="KB303698">
    <property type="protein sequence ID" value="ELU02869.1"/>
    <property type="molecule type" value="Genomic_DNA"/>
</dbReference>